<evidence type="ECO:0000259" key="3">
    <source>
        <dbReference type="Pfam" id="PF25200"/>
    </source>
</evidence>
<feature type="region of interest" description="Disordered" evidence="1">
    <location>
        <begin position="149"/>
        <end position="298"/>
    </location>
</feature>
<feature type="compositionally biased region" description="Polar residues" evidence="1">
    <location>
        <begin position="247"/>
        <end position="266"/>
    </location>
</feature>
<keyword evidence="5" id="KW-1185">Reference proteome</keyword>
<evidence type="ECO:0000313" key="5">
    <source>
        <dbReference type="Proteomes" id="UP000279562"/>
    </source>
</evidence>
<organism evidence="4 5">
    <name type="scientific">Prevotella heparinolytica</name>
    <dbReference type="NCBI Taxonomy" id="28113"/>
    <lineage>
        <taxon>Bacteria</taxon>
        <taxon>Pseudomonadati</taxon>
        <taxon>Bacteroidota</taxon>
        <taxon>Bacteroidia</taxon>
        <taxon>Bacteroidales</taxon>
        <taxon>Bacteroidaceae</taxon>
        <taxon>Bacteroides</taxon>
    </lineage>
</organism>
<reference evidence="4 5" key="1">
    <citation type="submission" date="2018-11" db="EMBL/GenBank/DDBJ databases">
        <title>Genomes From Bacteria Associated with the Canine Oral Cavity: a Test Case for Automated Genome-Based Taxonomic Assignment.</title>
        <authorList>
            <person name="Coil D.A."/>
            <person name="Jospin G."/>
            <person name="Darling A.E."/>
            <person name="Wallis C."/>
            <person name="Davis I.J."/>
            <person name="Harris S."/>
            <person name="Eisen J.A."/>
            <person name="Holcombe L.J."/>
            <person name="O'Flynn C."/>
        </authorList>
    </citation>
    <scope>NUCLEOTIDE SEQUENCE [LARGE SCALE GENOMIC DNA]</scope>
    <source>
        <strain evidence="4 5">OH1047_COT-310</strain>
    </source>
</reference>
<evidence type="ECO:0000313" key="4">
    <source>
        <dbReference type="EMBL" id="RRD89992.1"/>
    </source>
</evidence>
<dbReference type="Proteomes" id="UP000279562">
    <property type="component" value="Unassembled WGS sequence"/>
</dbReference>
<protein>
    <submittedName>
        <fullName evidence="4">DUF4373 domain-containing protein</fullName>
    </submittedName>
</protein>
<feature type="compositionally biased region" description="Low complexity" evidence="1">
    <location>
        <begin position="184"/>
        <end position="199"/>
    </location>
</feature>
<feature type="compositionally biased region" description="Basic and acidic residues" evidence="1">
    <location>
        <begin position="149"/>
        <end position="158"/>
    </location>
</feature>
<comment type="caution">
    <text evidence="4">The sequence shown here is derived from an EMBL/GenBank/DDBJ whole genome shotgun (WGS) entry which is preliminary data.</text>
</comment>
<sequence length="458" mass="51683">MKSRVRGILSASEHAVRAIKCREPGFWCICILSSQALTLQPQQHNSDTKQKMESYSWFKHRFNMSQDSRLFKLIDEEGARGYGSYLFIIEQLYSQSSARLFLGQLKLMQQKGFPQAYLEKIVRNYGLFVIEGDMFSSAIDFYEPWRKEQSVSKKNTTEKRKRTGSHATETKTEKAQTMPRARKATSTATETKTAAKKTTVPAMNREKSKPTGNGIPENRNKVTAEPVNGEATAIVSSSGEAPANPVPTRSQLQAGSESASSRATSENTDKPQCDSNLTHIKSLARVREEKNREEKNREYLPHISPSSVVEVEVENKAILPWKHYLDEMQNDSSWLEVVFMKSGYGDLLSRHLKEAVKVFEQHIIYLGKGGELLKLSDVKRYFAYFTMAGRNTSQVLRQTLLRLEATPGVAAAIPPDPYRYEQCIDGKRTYLGCLIPANAPPRPSATAYWDETTATWNT</sequence>
<evidence type="ECO:0000259" key="2">
    <source>
        <dbReference type="Pfam" id="PF14297"/>
    </source>
</evidence>
<accession>A0A3P2A3H5</accession>
<gene>
    <name evidence="4" type="ORF">EII33_09070</name>
</gene>
<feature type="compositionally biased region" description="Basic and acidic residues" evidence="1">
    <location>
        <begin position="285"/>
        <end position="298"/>
    </location>
</feature>
<dbReference type="EMBL" id="RQYF01000042">
    <property type="protein sequence ID" value="RRD89992.1"/>
    <property type="molecule type" value="Genomic_DNA"/>
</dbReference>
<feature type="domain" description="Lin1244/Lin1753-like N-terminal" evidence="2">
    <location>
        <begin position="57"/>
        <end position="137"/>
    </location>
</feature>
<proteinExistence type="predicted"/>
<dbReference type="InterPro" id="IPR025400">
    <property type="entry name" value="Lin1244/Lin1753-like_N"/>
</dbReference>
<evidence type="ECO:0000256" key="1">
    <source>
        <dbReference type="SAM" id="MobiDB-lite"/>
    </source>
</evidence>
<dbReference type="InterPro" id="IPR057155">
    <property type="entry name" value="DUF7833"/>
</dbReference>
<feature type="domain" description="DUF7833" evidence="3">
    <location>
        <begin position="325"/>
        <end position="386"/>
    </location>
</feature>
<dbReference type="Pfam" id="PF25200">
    <property type="entry name" value="DUF7833"/>
    <property type="match status" value="1"/>
</dbReference>
<dbReference type="Pfam" id="PF14297">
    <property type="entry name" value="Lin1244_N"/>
    <property type="match status" value="1"/>
</dbReference>
<dbReference type="AlphaFoldDB" id="A0A3P2A3H5"/>
<name>A0A3P2A3H5_9BACE</name>